<evidence type="ECO:0000313" key="3">
    <source>
        <dbReference type="Proteomes" id="UP000688137"/>
    </source>
</evidence>
<feature type="domain" description="HTH myb-type" evidence="1">
    <location>
        <begin position="1"/>
        <end position="25"/>
    </location>
</feature>
<dbReference type="EMBL" id="CAJJDM010000004">
    <property type="protein sequence ID" value="CAD8044703.1"/>
    <property type="molecule type" value="Genomic_DNA"/>
</dbReference>
<proteinExistence type="predicted"/>
<comment type="caution">
    <text evidence="2">The sequence shown here is derived from an EMBL/GenBank/DDBJ whole genome shotgun (WGS) entry which is preliminary data.</text>
</comment>
<keyword evidence="3" id="KW-1185">Reference proteome</keyword>
<evidence type="ECO:0000313" key="2">
    <source>
        <dbReference type="EMBL" id="CAD8044703.1"/>
    </source>
</evidence>
<name>A0A8S1JQ92_PARPR</name>
<reference evidence="2" key="1">
    <citation type="submission" date="2021-01" db="EMBL/GenBank/DDBJ databases">
        <authorList>
            <consortium name="Genoscope - CEA"/>
            <person name="William W."/>
        </authorList>
    </citation>
    <scope>NUCLEOTIDE SEQUENCE</scope>
</reference>
<protein>
    <recommendedName>
        <fullName evidence="1">HTH myb-type domain-containing protein</fullName>
    </recommendedName>
</protein>
<dbReference type="PROSITE" id="PS51294">
    <property type="entry name" value="HTH_MYB"/>
    <property type="match status" value="1"/>
</dbReference>
<gene>
    <name evidence="2" type="ORF">PPRIM_AZ9-3.1.T0080269</name>
</gene>
<dbReference type="InterPro" id="IPR017930">
    <property type="entry name" value="Myb_dom"/>
</dbReference>
<dbReference type="Proteomes" id="UP000688137">
    <property type="component" value="Unassembled WGS sequence"/>
</dbReference>
<organism evidence="2 3">
    <name type="scientific">Paramecium primaurelia</name>
    <dbReference type="NCBI Taxonomy" id="5886"/>
    <lineage>
        <taxon>Eukaryota</taxon>
        <taxon>Sar</taxon>
        <taxon>Alveolata</taxon>
        <taxon>Ciliophora</taxon>
        <taxon>Intramacronucleata</taxon>
        <taxon>Oligohymenophorea</taxon>
        <taxon>Peniculida</taxon>
        <taxon>Parameciidae</taxon>
        <taxon>Paramecium</taxon>
    </lineage>
</organism>
<accession>A0A8S1JQ92</accession>
<dbReference type="AlphaFoldDB" id="A0A8S1JQ92"/>
<sequence>MAEDLKRRIDNAIKNHWNSRVKKRMQDFNEKLQNIE</sequence>
<evidence type="ECO:0000259" key="1">
    <source>
        <dbReference type="PROSITE" id="PS51294"/>
    </source>
</evidence>